<comment type="caution">
    <text evidence="2">The sequence shown here is derived from an EMBL/GenBank/DDBJ whole genome shotgun (WGS) entry which is preliminary data.</text>
</comment>
<dbReference type="Proteomes" id="UP000294194">
    <property type="component" value="Unassembled WGS sequence"/>
</dbReference>
<keyword evidence="1" id="KW-0732">Signal</keyword>
<dbReference type="AlphaFoldDB" id="A0A4Q9GS97"/>
<evidence type="ECO:0000313" key="2">
    <source>
        <dbReference type="EMBL" id="TBN57531.1"/>
    </source>
</evidence>
<organism evidence="2 3">
    <name type="scientific">Glaciihabitans arcticus</name>
    <dbReference type="NCBI Taxonomy" id="2668039"/>
    <lineage>
        <taxon>Bacteria</taxon>
        <taxon>Bacillati</taxon>
        <taxon>Actinomycetota</taxon>
        <taxon>Actinomycetes</taxon>
        <taxon>Micrococcales</taxon>
        <taxon>Microbacteriaceae</taxon>
        <taxon>Glaciihabitans</taxon>
    </lineage>
</organism>
<keyword evidence="3" id="KW-1185">Reference proteome</keyword>
<dbReference type="PROSITE" id="PS51257">
    <property type="entry name" value="PROKAR_LIPOPROTEIN"/>
    <property type="match status" value="1"/>
</dbReference>
<dbReference type="EMBL" id="SISG01000001">
    <property type="protein sequence ID" value="TBN57531.1"/>
    <property type="molecule type" value="Genomic_DNA"/>
</dbReference>
<accession>A0A4Q9GS97</accession>
<feature type="signal peptide" evidence="1">
    <location>
        <begin position="1"/>
        <end position="26"/>
    </location>
</feature>
<name>A0A4Q9GS97_9MICO</name>
<evidence type="ECO:0000256" key="1">
    <source>
        <dbReference type="SAM" id="SignalP"/>
    </source>
</evidence>
<evidence type="ECO:0008006" key="4">
    <source>
        <dbReference type="Google" id="ProtNLM"/>
    </source>
</evidence>
<proteinExistence type="predicted"/>
<protein>
    <recommendedName>
        <fullName evidence="4">Secreted protein</fullName>
    </recommendedName>
</protein>
<evidence type="ECO:0000313" key="3">
    <source>
        <dbReference type="Proteomes" id="UP000294194"/>
    </source>
</evidence>
<reference evidence="3" key="1">
    <citation type="submission" date="2019-02" db="EMBL/GenBank/DDBJ databases">
        <title>Glaciihabitans arcticus sp. nov., a psychrotolerant bacterium isolated from polar soil.</title>
        <authorList>
            <person name="Dahal R.H."/>
        </authorList>
    </citation>
    <scope>NUCLEOTIDE SEQUENCE [LARGE SCALE GENOMIC DNA]</scope>
    <source>
        <strain evidence="3">RP-3-7</strain>
    </source>
</reference>
<feature type="chain" id="PRO_5038501155" description="Secreted protein" evidence="1">
    <location>
        <begin position="27"/>
        <end position="182"/>
    </location>
</feature>
<sequence length="182" mass="19296">MRADDRRPARLTTLALAALAAGFVLGGCAPPGTRGPLAVPEDTDETCMPTTQYPSAAIGTILTNKSSGELHITRVELRGADNLDLGDSSLMPSPGDLLLADKYPPTDQFPDDWPNAEPIADATVAGNENQLVLVTQVTPADPDRTGSFAGLDIYYTDSRGKEYLEPTQHSLRMTPGSCKPGQ</sequence>
<gene>
    <name evidence="2" type="ORF">EYE40_09090</name>
</gene>
<dbReference type="RefSeq" id="WP_130981642.1">
    <property type="nucleotide sequence ID" value="NZ_SISG01000001.1"/>
</dbReference>